<dbReference type="Pfam" id="PF01427">
    <property type="entry name" value="Peptidase_M15"/>
    <property type="match status" value="1"/>
</dbReference>
<feature type="coiled-coil region" evidence="8">
    <location>
        <begin position="30"/>
        <end position="99"/>
    </location>
</feature>
<reference evidence="9 10" key="1">
    <citation type="submission" date="2021-06" db="EMBL/GenBank/DDBJ databases">
        <title>Bacillus sp. RD4P76, an endophyte from a halophyte.</title>
        <authorList>
            <person name="Sun J.-Q."/>
        </authorList>
    </citation>
    <scope>NUCLEOTIDE SEQUENCE [LARGE SCALE GENOMIC DNA]</scope>
    <source>
        <strain evidence="9 10">CGMCC 1.15917</strain>
    </source>
</reference>
<name>A0ABS6JHA0_9BACI</name>
<evidence type="ECO:0000256" key="2">
    <source>
        <dbReference type="ARBA" id="ARBA00022723"/>
    </source>
</evidence>
<keyword evidence="3 7" id="KW-0378">Hydrolase</keyword>
<keyword evidence="2 7" id="KW-0479">Metal-binding</keyword>
<dbReference type="HAMAP" id="MF_01924">
    <property type="entry name" value="A_A_dipeptidase"/>
    <property type="match status" value="1"/>
</dbReference>
<keyword evidence="7 9" id="KW-0224">Dipeptidase</keyword>
<evidence type="ECO:0000256" key="7">
    <source>
        <dbReference type="HAMAP-Rule" id="MF_01924"/>
    </source>
</evidence>
<sequence length="293" mass="33709">MNKNTKPFFILVLLLFYPFLSGCFQSDITMEEHLDELEELKIKMSEFEYENAILEETISSLEDTTGLLEKEKNRLLGTTAKMEVENKKLVAKLEKMENQRITQLMDETGLVNLKDIDDTIIIDLPYATTNNFVGEKVYSIELCLLQLETALKLKAANELAKQDGLKIKIWDGYRPHDVQKVFWELTPDPSYVGDPALGSDHNRGTAVDVTLVDQDGNELEMPTRFDDFSPNAWRNYQSNTPEAQKNMEYLTKIMVESGFTTINTEWWHFADSNAKNYPVLNIPLEDFVPDLDF</sequence>
<dbReference type="InterPro" id="IPR000755">
    <property type="entry name" value="A_A_dipeptidase"/>
</dbReference>
<organism evidence="9 10">
    <name type="scientific">Evansella tamaricis</name>
    <dbReference type="NCBI Taxonomy" id="2069301"/>
    <lineage>
        <taxon>Bacteria</taxon>
        <taxon>Bacillati</taxon>
        <taxon>Bacillota</taxon>
        <taxon>Bacilli</taxon>
        <taxon>Bacillales</taxon>
        <taxon>Bacillaceae</taxon>
        <taxon>Evansella</taxon>
    </lineage>
</organism>
<comment type="caution">
    <text evidence="9">The sequence shown here is derived from an EMBL/GenBank/DDBJ whole genome shotgun (WGS) entry which is preliminary data.</text>
</comment>
<keyword evidence="6" id="KW-0961">Cell wall biogenesis/degradation</keyword>
<dbReference type="PROSITE" id="PS51257">
    <property type="entry name" value="PROKAR_LIPOPROTEIN"/>
    <property type="match status" value="1"/>
</dbReference>
<feature type="site" description="Transition state stabilizer" evidence="7">
    <location>
        <position position="174"/>
    </location>
</feature>
<evidence type="ECO:0000256" key="4">
    <source>
        <dbReference type="ARBA" id="ARBA00022833"/>
    </source>
</evidence>
<dbReference type="EC" id="3.4.13.22" evidence="7"/>
<keyword evidence="10" id="KW-1185">Reference proteome</keyword>
<keyword evidence="1 7" id="KW-0645">Protease</keyword>
<dbReference type="NCBIfam" id="NF007557">
    <property type="entry name" value="PRK10178.1"/>
    <property type="match status" value="1"/>
</dbReference>
<comment type="catalytic activity">
    <reaction evidence="7">
        <text>D-alanyl-D-alanine + H2O = 2 D-alanine</text>
        <dbReference type="Rhea" id="RHEA:20661"/>
        <dbReference type="ChEBI" id="CHEBI:15377"/>
        <dbReference type="ChEBI" id="CHEBI:57416"/>
        <dbReference type="ChEBI" id="CHEBI:57822"/>
        <dbReference type="EC" id="3.4.13.22"/>
    </reaction>
</comment>
<dbReference type="CDD" id="cd14840">
    <property type="entry name" value="D-Ala-D-Ala_dipeptidase_Aad"/>
    <property type="match status" value="1"/>
</dbReference>
<dbReference type="RefSeq" id="WP_217067234.1">
    <property type="nucleotide sequence ID" value="NZ_JAHQCS010000121.1"/>
</dbReference>
<comment type="cofactor">
    <cofactor evidence="7">
        <name>Zn(2+)</name>
        <dbReference type="ChEBI" id="CHEBI:29105"/>
    </cofactor>
    <text evidence="7">Binds 1 zinc ion per subunit.</text>
</comment>
<keyword evidence="8" id="KW-0175">Coiled coil</keyword>
<evidence type="ECO:0000256" key="3">
    <source>
        <dbReference type="ARBA" id="ARBA00022801"/>
    </source>
</evidence>
<evidence type="ECO:0000313" key="9">
    <source>
        <dbReference type="EMBL" id="MBU9713059.1"/>
    </source>
</evidence>
<feature type="binding site" evidence="7">
    <location>
        <position position="208"/>
    </location>
    <ligand>
        <name>Zn(2+)</name>
        <dbReference type="ChEBI" id="CHEBI:29105"/>
        <note>catalytic</note>
    </ligand>
</feature>
<dbReference type="EMBL" id="JAHQCS010000121">
    <property type="protein sequence ID" value="MBU9713059.1"/>
    <property type="molecule type" value="Genomic_DNA"/>
</dbReference>
<accession>A0ABS6JHA0</accession>
<feature type="active site" description="Proton donor/acceptor" evidence="7">
    <location>
        <position position="265"/>
    </location>
</feature>
<protein>
    <recommendedName>
        <fullName evidence="7">D-alanyl-D-alanine dipeptidase</fullName>
        <shortName evidence="7">D-Ala-D-Ala dipeptidase</shortName>
        <ecNumber evidence="7">3.4.13.22</ecNumber>
    </recommendedName>
</protein>
<gene>
    <name evidence="9" type="primary">ddpX</name>
    <name evidence="9" type="ORF">KS419_15110</name>
</gene>
<evidence type="ECO:0000256" key="6">
    <source>
        <dbReference type="ARBA" id="ARBA00023316"/>
    </source>
</evidence>
<comment type="function">
    <text evidence="7">Catalyzes hydrolysis of the D-alanyl-D-alanine dipeptide.</text>
</comment>
<feature type="binding site" evidence="7">
    <location>
        <position position="268"/>
    </location>
    <ligand>
        <name>Zn(2+)</name>
        <dbReference type="ChEBI" id="CHEBI:29105"/>
        <note>catalytic</note>
    </ligand>
</feature>
<dbReference type="Proteomes" id="UP000784880">
    <property type="component" value="Unassembled WGS sequence"/>
</dbReference>
<comment type="similarity">
    <text evidence="7">Belongs to the peptidase M15D family.</text>
</comment>
<evidence type="ECO:0000256" key="1">
    <source>
        <dbReference type="ARBA" id="ARBA00022670"/>
    </source>
</evidence>
<keyword evidence="4 7" id="KW-0862">Zinc</keyword>
<evidence type="ECO:0000313" key="10">
    <source>
        <dbReference type="Proteomes" id="UP000784880"/>
    </source>
</evidence>
<dbReference type="PANTHER" id="PTHR43126">
    <property type="entry name" value="D-ALANYL-D-ALANINE DIPEPTIDASE"/>
    <property type="match status" value="1"/>
</dbReference>
<keyword evidence="5 7" id="KW-0482">Metalloprotease</keyword>
<feature type="binding site" evidence="7">
    <location>
        <position position="201"/>
    </location>
    <ligand>
        <name>Zn(2+)</name>
        <dbReference type="ChEBI" id="CHEBI:29105"/>
        <note>catalytic</note>
    </ligand>
</feature>
<dbReference type="PANTHER" id="PTHR43126:SF1">
    <property type="entry name" value="D-ALANYL-D-ALANINE DIPEPTIDASE"/>
    <property type="match status" value="1"/>
</dbReference>
<proteinExistence type="inferred from homology"/>
<evidence type="ECO:0000256" key="5">
    <source>
        <dbReference type="ARBA" id="ARBA00023049"/>
    </source>
</evidence>
<evidence type="ECO:0000256" key="8">
    <source>
        <dbReference type="SAM" id="Coils"/>
    </source>
</evidence>
<dbReference type="GO" id="GO:0160237">
    <property type="term" value="F:D-Ala-D-Ala dipeptidase activity"/>
    <property type="evidence" value="ECO:0007669"/>
    <property type="project" value="UniProtKB-EC"/>
</dbReference>